<sequence length="138" mass="15953">MDIQKLTENYRKRFNDFYGQAEAAEEDSGRKKKKTQPKRPNFLAEVIRPVLDALVDLLPGYGFSKTTDKYAMYGDYYRIKAGIVLIGGFSVDEDFGLVFTPLFHGKPCGQQQKITDSRQLVDVLRKEFEKREVKMKTM</sequence>
<evidence type="ECO:0000313" key="1">
    <source>
        <dbReference type="EMBL" id="MTU70149.1"/>
    </source>
</evidence>
<protein>
    <submittedName>
        <fullName evidence="1">Uncharacterized protein</fullName>
    </submittedName>
</protein>
<gene>
    <name evidence="1" type="ORF">GMD92_14005</name>
</gene>
<comment type="caution">
    <text evidence="1">The sequence shown here is derived from an EMBL/GenBank/DDBJ whole genome shotgun (WGS) entry which is preliminary data.</text>
</comment>
<name>A0AA43W444_9BACT</name>
<evidence type="ECO:0000313" key="2">
    <source>
        <dbReference type="Proteomes" id="UP000448908"/>
    </source>
</evidence>
<dbReference type="Proteomes" id="UP000448908">
    <property type="component" value="Unassembled WGS sequence"/>
</dbReference>
<proteinExistence type="predicted"/>
<dbReference type="RefSeq" id="WP_155152548.1">
    <property type="nucleotide sequence ID" value="NZ_WNCS01000020.1"/>
</dbReference>
<dbReference type="EMBL" id="WNDA01000023">
    <property type="protein sequence ID" value="MTU70149.1"/>
    <property type="molecule type" value="Genomic_DNA"/>
</dbReference>
<reference evidence="1 2" key="1">
    <citation type="journal article" date="2019" name="Nat. Med.">
        <title>A library of human gut bacterial isolates paired with longitudinal multiomics data enables mechanistic microbiome research.</title>
        <authorList>
            <person name="Poyet M."/>
            <person name="Groussin M."/>
            <person name="Gibbons S.M."/>
            <person name="Avila-Pacheco J."/>
            <person name="Jiang X."/>
            <person name="Kearney S.M."/>
            <person name="Perrotta A.R."/>
            <person name="Berdy B."/>
            <person name="Zhao S."/>
            <person name="Lieberman T.D."/>
            <person name="Swanson P.K."/>
            <person name="Smith M."/>
            <person name="Roesemann S."/>
            <person name="Alexander J.E."/>
            <person name="Rich S.A."/>
            <person name="Livny J."/>
            <person name="Vlamakis H."/>
            <person name="Clish C."/>
            <person name="Bullock K."/>
            <person name="Deik A."/>
            <person name="Scott J."/>
            <person name="Pierce K.A."/>
            <person name="Xavier R.J."/>
            <person name="Alm E.J."/>
        </authorList>
    </citation>
    <scope>NUCLEOTIDE SEQUENCE [LARGE SCALE GENOMIC DNA]</scope>
    <source>
        <strain evidence="1 2">BIOML-A16</strain>
    </source>
</reference>
<accession>A0AA43W444</accession>
<dbReference type="AlphaFoldDB" id="A0AA43W444"/>
<organism evidence="1 2">
    <name type="scientific">Parabacteroides merdae</name>
    <dbReference type="NCBI Taxonomy" id="46503"/>
    <lineage>
        <taxon>Bacteria</taxon>
        <taxon>Pseudomonadati</taxon>
        <taxon>Bacteroidota</taxon>
        <taxon>Bacteroidia</taxon>
        <taxon>Bacteroidales</taxon>
        <taxon>Tannerellaceae</taxon>
        <taxon>Parabacteroides</taxon>
    </lineage>
</organism>